<organism evidence="8 9">
    <name type="scientific">Coniochaeta pulveracea</name>
    <dbReference type="NCBI Taxonomy" id="177199"/>
    <lineage>
        <taxon>Eukaryota</taxon>
        <taxon>Fungi</taxon>
        <taxon>Dikarya</taxon>
        <taxon>Ascomycota</taxon>
        <taxon>Pezizomycotina</taxon>
        <taxon>Sordariomycetes</taxon>
        <taxon>Sordariomycetidae</taxon>
        <taxon>Coniochaetales</taxon>
        <taxon>Coniochaetaceae</taxon>
        <taxon>Coniochaeta</taxon>
    </lineage>
</organism>
<dbReference type="AlphaFoldDB" id="A0A420Y2M2"/>
<keyword evidence="4" id="KW-0498">Mitosis</keyword>
<feature type="domain" description="Anaphase-promoting complex subunit 5" evidence="7">
    <location>
        <begin position="287"/>
        <end position="376"/>
    </location>
</feature>
<dbReference type="GO" id="GO:0045842">
    <property type="term" value="P:positive regulation of mitotic metaphase/anaphase transition"/>
    <property type="evidence" value="ECO:0007669"/>
    <property type="project" value="TreeGrafter"/>
</dbReference>
<dbReference type="OrthoDB" id="2504561at2759"/>
<dbReference type="GO" id="GO:0005680">
    <property type="term" value="C:anaphase-promoting complex"/>
    <property type="evidence" value="ECO:0007669"/>
    <property type="project" value="InterPro"/>
</dbReference>
<evidence type="ECO:0000256" key="2">
    <source>
        <dbReference type="ARBA" id="ARBA00016066"/>
    </source>
</evidence>
<proteinExistence type="inferred from homology"/>
<keyword evidence="6" id="KW-0131">Cell cycle</keyword>
<dbReference type="PANTHER" id="PTHR12830:SF9">
    <property type="entry name" value="ANAPHASE-PROMOTING COMPLEX SUBUNIT 5"/>
    <property type="match status" value="1"/>
</dbReference>
<comment type="caution">
    <text evidence="8">The sequence shown here is derived from an EMBL/GenBank/DDBJ whole genome shotgun (WGS) entry which is preliminary data.</text>
</comment>
<sequence length="804" mass="90746">MANPGFRSPYMTQRYLSPAKICLLALIELYCEDAIGDRASLSVLEFITNHILQDDELQPDDQSDMTDKIIDIVGSIKVFEQALRPHNAGGIPGRTVWDLFLQRIWTIDSLHVLHSFLNARGGLLEPSREELRAGLDPLPQNSAIAIRLAAGSPFAAFVSKAAFEYTRLRFQEMCTLWTQFVSYRQPTTQHMRRRNKSFSRLSFDQVLLSSEPDMGGDTTNRLAEVVYPGMVTSQEKPPLPVTTDDLEKLLDFQIDQMQKFGVRIPRQIERKFRRFLDDAVIVPTFRHYLRFLDAWRRGDYTASLEYMHSYFDNTVLDPKTPYHPYAMLNLAICNAEFGCFGEAVSSILQCVTTARENRDTQCLNYALNWLYHFTQQHPQYVQEIEAANTLGNGKEGLAYLRGRAKDVGMWVLCTAALLGEAKLCLRNGESVATAFAKIVRSSQLILSHDLETMLGALCSVTIALWDRLGLPSLSSADCHHFLSWSRDDAAVEDEIRVVCRLASHLAGSGKYKAAFTLIESIVQPTALRSYRVRTYWTKMRAIIHATRQLHRNSLSSAAHTIRQLLQEKTDDHLEPDLVFLVESLYIDHMMRSNDLDAAFTRVQALLSKSGDEDISVRIRLMLLKAQIYIKAGRPQKALTLAIRATSTARRTLLMNLLWQAVGTLAVALTSLREFAAAEEILLPVIPRALETDIASLAGDLYTALADARMGLAGLEAPGSEERKERMLGAQWALQQADDLWGDVEDVVRRREGWAKMATIMRIVGALESSDDYARKYVDSMREEGMTFPTRQEINQKPVSEVIHS</sequence>
<keyword evidence="3" id="KW-0132">Cell division</keyword>
<reference evidence="8 9" key="1">
    <citation type="submission" date="2018-08" db="EMBL/GenBank/DDBJ databases">
        <title>Draft genome of the lignicolous fungus Coniochaeta pulveracea.</title>
        <authorList>
            <person name="Borstlap C.J."/>
            <person name="De Witt R.N."/>
            <person name="Botha A."/>
            <person name="Volschenk H."/>
        </authorList>
    </citation>
    <scope>NUCLEOTIDE SEQUENCE [LARGE SCALE GENOMIC DNA]</scope>
    <source>
        <strain evidence="8 9">CAB683</strain>
    </source>
</reference>
<gene>
    <name evidence="8" type="primary">APC5</name>
    <name evidence="8" type="ORF">DL546_003471</name>
</gene>
<evidence type="ECO:0000256" key="5">
    <source>
        <dbReference type="ARBA" id="ARBA00022786"/>
    </source>
</evidence>
<protein>
    <recommendedName>
        <fullName evidence="2">Anaphase-promoting complex subunit 5</fullName>
    </recommendedName>
</protein>
<evidence type="ECO:0000256" key="6">
    <source>
        <dbReference type="ARBA" id="ARBA00023306"/>
    </source>
</evidence>
<dbReference type="PANTHER" id="PTHR12830">
    <property type="entry name" value="ANAPHASE-PROMOTING COMPLEX SUBUNIT 5"/>
    <property type="match status" value="1"/>
</dbReference>
<dbReference type="STRING" id="177199.A0A420Y2M2"/>
<dbReference type="GO" id="GO:0070979">
    <property type="term" value="P:protein K11-linked ubiquitination"/>
    <property type="evidence" value="ECO:0007669"/>
    <property type="project" value="TreeGrafter"/>
</dbReference>
<dbReference type="GO" id="GO:0051301">
    <property type="term" value="P:cell division"/>
    <property type="evidence" value="ECO:0007669"/>
    <property type="project" value="UniProtKB-KW"/>
</dbReference>
<evidence type="ECO:0000313" key="8">
    <source>
        <dbReference type="EMBL" id="RKU42000.1"/>
    </source>
</evidence>
<name>A0A420Y2M2_9PEZI</name>
<evidence type="ECO:0000313" key="9">
    <source>
        <dbReference type="Proteomes" id="UP000275385"/>
    </source>
</evidence>
<evidence type="ECO:0000259" key="7">
    <source>
        <dbReference type="Pfam" id="PF12862"/>
    </source>
</evidence>
<dbReference type="InterPro" id="IPR037679">
    <property type="entry name" value="Apc5"/>
</dbReference>
<keyword evidence="9" id="KW-1185">Reference proteome</keyword>
<dbReference type="GO" id="GO:0031145">
    <property type="term" value="P:anaphase-promoting complex-dependent catabolic process"/>
    <property type="evidence" value="ECO:0007669"/>
    <property type="project" value="TreeGrafter"/>
</dbReference>
<evidence type="ECO:0000256" key="3">
    <source>
        <dbReference type="ARBA" id="ARBA00022618"/>
    </source>
</evidence>
<dbReference type="InterPro" id="IPR026000">
    <property type="entry name" value="Apc5_dom"/>
</dbReference>
<evidence type="ECO:0000256" key="4">
    <source>
        <dbReference type="ARBA" id="ARBA00022776"/>
    </source>
</evidence>
<dbReference type="Proteomes" id="UP000275385">
    <property type="component" value="Unassembled WGS sequence"/>
</dbReference>
<keyword evidence="5" id="KW-0833">Ubl conjugation pathway</keyword>
<accession>A0A420Y2M2</accession>
<comment type="similarity">
    <text evidence="1">Belongs to the APC5 family.</text>
</comment>
<evidence type="ECO:0000256" key="1">
    <source>
        <dbReference type="ARBA" id="ARBA00007450"/>
    </source>
</evidence>
<dbReference type="Pfam" id="PF12862">
    <property type="entry name" value="ANAPC5"/>
    <property type="match status" value="1"/>
</dbReference>
<dbReference type="EMBL" id="QVQW01000063">
    <property type="protein sequence ID" value="RKU42000.1"/>
    <property type="molecule type" value="Genomic_DNA"/>
</dbReference>